<feature type="region of interest" description="Disordered" evidence="1">
    <location>
        <begin position="1"/>
        <end position="41"/>
    </location>
</feature>
<proteinExistence type="predicted"/>
<dbReference type="InterPro" id="IPR011649">
    <property type="entry name" value="KaiB_domain"/>
</dbReference>
<dbReference type="PANTHER" id="PTHR41709">
    <property type="entry name" value="KAIB-LIKE PROTEIN 1"/>
    <property type="match status" value="1"/>
</dbReference>
<keyword evidence="4" id="KW-1185">Reference proteome</keyword>
<name>A0A1T4WZD6_9BACT</name>
<evidence type="ECO:0000313" key="4">
    <source>
        <dbReference type="Proteomes" id="UP000190774"/>
    </source>
</evidence>
<organism evidence="3 4">
    <name type="scientific">Prosthecobacter debontii</name>
    <dbReference type="NCBI Taxonomy" id="48467"/>
    <lineage>
        <taxon>Bacteria</taxon>
        <taxon>Pseudomonadati</taxon>
        <taxon>Verrucomicrobiota</taxon>
        <taxon>Verrucomicrobiia</taxon>
        <taxon>Verrucomicrobiales</taxon>
        <taxon>Verrucomicrobiaceae</taxon>
        <taxon>Prosthecobacter</taxon>
    </lineage>
</organism>
<dbReference type="AlphaFoldDB" id="A0A1T4WZD6"/>
<dbReference type="Proteomes" id="UP000190774">
    <property type="component" value="Unassembled WGS sequence"/>
</dbReference>
<dbReference type="InterPro" id="IPR039022">
    <property type="entry name" value="KaiB-like"/>
</dbReference>
<dbReference type="OrthoDB" id="5458519at2"/>
<dbReference type="Gene3D" id="3.40.30.10">
    <property type="entry name" value="Glutaredoxin"/>
    <property type="match status" value="1"/>
</dbReference>
<dbReference type="CDD" id="cd02978">
    <property type="entry name" value="KaiB_like"/>
    <property type="match status" value="1"/>
</dbReference>
<dbReference type="RefSeq" id="WP_078812141.1">
    <property type="nucleotide sequence ID" value="NZ_FUYE01000002.1"/>
</dbReference>
<protein>
    <submittedName>
        <fullName evidence="3">Circadian clock protein KaiB</fullName>
    </submittedName>
</protein>
<dbReference type="SMART" id="SM01248">
    <property type="entry name" value="KaiB"/>
    <property type="match status" value="1"/>
</dbReference>
<dbReference type="InterPro" id="IPR036249">
    <property type="entry name" value="Thioredoxin-like_sf"/>
</dbReference>
<reference evidence="4" key="1">
    <citation type="submission" date="2017-02" db="EMBL/GenBank/DDBJ databases">
        <authorList>
            <person name="Varghese N."/>
            <person name="Submissions S."/>
        </authorList>
    </citation>
    <scope>NUCLEOTIDE SEQUENCE [LARGE SCALE GENOMIC DNA]</scope>
    <source>
        <strain evidence="4">ATCC 700200</strain>
    </source>
</reference>
<feature type="domain" description="KaiB" evidence="2">
    <location>
        <begin position="49"/>
        <end position="130"/>
    </location>
</feature>
<dbReference type="STRING" id="48467.SAMN02745166_00950"/>
<accession>A0A1T4WZD6</accession>
<dbReference type="EMBL" id="FUYE01000002">
    <property type="protein sequence ID" value="SKA82686.1"/>
    <property type="molecule type" value="Genomic_DNA"/>
</dbReference>
<gene>
    <name evidence="3" type="ORF">SAMN02745166_00950</name>
</gene>
<evidence type="ECO:0000259" key="2">
    <source>
        <dbReference type="SMART" id="SM01248"/>
    </source>
</evidence>
<evidence type="ECO:0000256" key="1">
    <source>
        <dbReference type="SAM" id="MobiDB-lite"/>
    </source>
</evidence>
<feature type="compositionally biased region" description="Basic residues" evidence="1">
    <location>
        <begin position="1"/>
        <end position="15"/>
    </location>
</feature>
<sequence>MKKSASSKSAVKKGNKNTDEPKKVTASRLPTAKKTASKKTKAKDIWNLRLYVAGQTPKSLTAFSNLKKICEEFLPGRYEIEVVDLMKNPHLAQSDQIVALPTLVRKLPEPIKRVIGDLSNTSRVTVGIDMESIASA</sequence>
<evidence type="ECO:0000313" key="3">
    <source>
        <dbReference type="EMBL" id="SKA82686.1"/>
    </source>
</evidence>
<dbReference type="GO" id="GO:0048511">
    <property type="term" value="P:rhythmic process"/>
    <property type="evidence" value="ECO:0007669"/>
    <property type="project" value="InterPro"/>
</dbReference>
<dbReference type="Pfam" id="PF07689">
    <property type="entry name" value="KaiB"/>
    <property type="match status" value="1"/>
</dbReference>
<dbReference type="SUPFAM" id="SSF52833">
    <property type="entry name" value="Thioredoxin-like"/>
    <property type="match status" value="1"/>
</dbReference>
<dbReference type="PANTHER" id="PTHR41709:SF2">
    <property type="entry name" value="CIRCADIAN CLOCK PROTEIN KAIB2"/>
    <property type="match status" value="1"/>
</dbReference>